<keyword evidence="1" id="KW-0677">Repeat</keyword>
<dbReference type="Gene3D" id="3.40.50.300">
    <property type="entry name" value="P-loop containing nucleotide triphosphate hydrolases"/>
    <property type="match status" value="1"/>
</dbReference>
<organism evidence="3 4">
    <name type="scientific">Candolleomyces aberdarensis</name>
    <dbReference type="NCBI Taxonomy" id="2316362"/>
    <lineage>
        <taxon>Eukaryota</taxon>
        <taxon>Fungi</taxon>
        <taxon>Dikarya</taxon>
        <taxon>Basidiomycota</taxon>
        <taxon>Agaricomycotina</taxon>
        <taxon>Agaricomycetes</taxon>
        <taxon>Agaricomycetidae</taxon>
        <taxon>Agaricales</taxon>
        <taxon>Agaricineae</taxon>
        <taxon>Psathyrellaceae</taxon>
        <taxon>Candolleomyces</taxon>
    </lineage>
</organism>
<evidence type="ECO:0000256" key="1">
    <source>
        <dbReference type="ARBA" id="ARBA00022737"/>
    </source>
</evidence>
<name>A0A4Q2D0Q8_9AGAR</name>
<comment type="caution">
    <text evidence="3">The sequence shown here is derived from an EMBL/GenBank/DDBJ whole genome shotgun (WGS) entry which is preliminary data.</text>
</comment>
<evidence type="ECO:0000259" key="2">
    <source>
        <dbReference type="Pfam" id="PF24883"/>
    </source>
</evidence>
<dbReference type="Proteomes" id="UP000290288">
    <property type="component" value="Unassembled WGS sequence"/>
</dbReference>
<dbReference type="OrthoDB" id="3027122at2759"/>
<keyword evidence="4" id="KW-1185">Reference proteome</keyword>
<feature type="domain" description="Nephrocystin 3-like N-terminal" evidence="2">
    <location>
        <begin position="8"/>
        <end position="129"/>
    </location>
</feature>
<evidence type="ECO:0000313" key="3">
    <source>
        <dbReference type="EMBL" id="RXW11695.1"/>
    </source>
</evidence>
<dbReference type="Pfam" id="PF24883">
    <property type="entry name" value="NPHP3_N"/>
    <property type="match status" value="1"/>
</dbReference>
<sequence length="525" mass="59433">PAGEMVKIKWITGPAGTGKSAIMGSVADTCKQNGVLAVTFFFASYASPDHRRKTVFIPTLAYQLAQHLPALKNPVAQAIQDNPLLFKKNLRVQMEALILTPLRQITVESNVPGVVLIDGLDECEAEQYFDSNVASHTGKLMEREKSEDQLEILQVLREAALDPAFPFRIVIASRPERVFREFFNDKKQKSSFAPSLILDKKYNPNADIVLFLQAKFSEIRRRFNLSPSWPSQEILATLLDQASGQFIYAAIVIRYITTSRHGSPHTLLDRVLKVKPGSGINPFSHLDAFYTHILRSTPNPTLAVKWLWILKGEISGRVGCVLFNADIAPAAFLVNLLLQTDEGNAEYVLGDLHSLVDSDVPPSDDFEAPYRPYHKSLYDFLRREDRSGPIHVGYTQCANFLWGRFSDIYKGSPACRPSDQQEFLHFFFNLVMPCTSNAGPISRLNLAPSSVDWWVSGCVSHSERGIRDLFRAVHWECSWFQCNPGCKIWRNSILRHCKQADWEVPTQTWFLRNQFNKYLLPTDVL</sequence>
<dbReference type="EMBL" id="SDEE01001679">
    <property type="protein sequence ID" value="RXW11695.1"/>
    <property type="molecule type" value="Genomic_DNA"/>
</dbReference>
<dbReference type="InterPro" id="IPR056884">
    <property type="entry name" value="NPHP3-like_N"/>
</dbReference>
<dbReference type="PANTHER" id="PTHR10039:SF5">
    <property type="entry name" value="NACHT DOMAIN-CONTAINING PROTEIN"/>
    <property type="match status" value="1"/>
</dbReference>
<evidence type="ECO:0000313" key="4">
    <source>
        <dbReference type="Proteomes" id="UP000290288"/>
    </source>
</evidence>
<protein>
    <recommendedName>
        <fullName evidence="2">Nephrocystin 3-like N-terminal domain-containing protein</fullName>
    </recommendedName>
</protein>
<accession>A0A4Q2D0Q8</accession>
<dbReference type="SUPFAM" id="SSF52540">
    <property type="entry name" value="P-loop containing nucleoside triphosphate hydrolases"/>
    <property type="match status" value="1"/>
</dbReference>
<dbReference type="PANTHER" id="PTHR10039">
    <property type="entry name" value="AMELOGENIN"/>
    <property type="match status" value="1"/>
</dbReference>
<reference evidence="3 4" key="1">
    <citation type="submission" date="2019-01" db="EMBL/GenBank/DDBJ databases">
        <title>Draft genome sequence of Psathyrella aberdarensis IHI B618.</title>
        <authorList>
            <person name="Buettner E."/>
            <person name="Kellner H."/>
        </authorList>
    </citation>
    <scope>NUCLEOTIDE SEQUENCE [LARGE SCALE GENOMIC DNA]</scope>
    <source>
        <strain evidence="3 4">IHI B618</strain>
    </source>
</reference>
<gene>
    <name evidence="3" type="ORF">EST38_g14160</name>
</gene>
<feature type="non-terminal residue" evidence="3">
    <location>
        <position position="1"/>
    </location>
</feature>
<proteinExistence type="predicted"/>
<dbReference type="AlphaFoldDB" id="A0A4Q2D0Q8"/>
<dbReference type="InterPro" id="IPR027417">
    <property type="entry name" value="P-loop_NTPase"/>
</dbReference>
<dbReference type="STRING" id="2316362.A0A4Q2D0Q8"/>